<organism evidence="2 3">
    <name type="scientific">Aspergillus keveii</name>
    <dbReference type="NCBI Taxonomy" id="714993"/>
    <lineage>
        <taxon>Eukaryota</taxon>
        <taxon>Fungi</taxon>
        <taxon>Dikarya</taxon>
        <taxon>Ascomycota</taxon>
        <taxon>Pezizomycotina</taxon>
        <taxon>Eurotiomycetes</taxon>
        <taxon>Eurotiomycetidae</taxon>
        <taxon>Eurotiales</taxon>
        <taxon>Aspergillaceae</taxon>
        <taxon>Aspergillus</taxon>
        <taxon>Aspergillus subgen. Nidulantes</taxon>
    </lineage>
</organism>
<comment type="caution">
    <text evidence="2">The sequence shown here is derived from an EMBL/GenBank/DDBJ whole genome shotgun (WGS) entry which is preliminary data.</text>
</comment>
<feature type="compositionally biased region" description="Acidic residues" evidence="1">
    <location>
        <begin position="126"/>
        <end position="138"/>
    </location>
</feature>
<accession>A0ABR4FVH8</accession>
<feature type="compositionally biased region" description="Basic and acidic residues" evidence="1">
    <location>
        <begin position="139"/>
        <end position="159"/>
    </location>
</feature>
<feature type="region of interest" description="Disordered" evidence="1">
    <location>
        <begin position="126"/>
        <end position="159"/>
    </location>
</feature>
<evidence type="ECO:0000313" key="3">
    <source>
        <dbReference type="Proteomes" id="UP001610563"/>
    </source>
</evidence>
<dbReference type="EMBL" id="JBFTWV010000106">
    <property type="protein sequence ID" value="KAL2786987.1"/>
    <property type="molecule type" value="Genomic_DNA"/>
</dbReference>
<evidence type="ECO:0000313" key="2">
    <source>
        <dbReference type="EMBL" id="KAL2786987.1"/>
    </source>
</evidence>
<keyword evidence="3" id="KW-1185">Reference proteome</keyword>
<evidence type="ECO:0000256" key="1">
    <source>
        <dbReference type="SAM" id="MobiDB-lite"/>
    </source>
</evidence>
<gene>
    <name evidence="2" type="ORF">BJX66DRAFT_341674</name>
</gene>
<reference evidence="2 3" key="1">
    <citation type="submission" date="2024-07" db="EMBL/GenBank/DDBJ databases">
        <title>Section-level genome sequencing and comparative genomics of Aspergillus sections Usti and Cavernicolus.</title>
        <authorList>
            <consortium name="Lawrence Berkeley National Laboratory"/>
            <person name="Nybo J.L."/>
            <person name="Vesth T.C."/>
            <person name="Theobald S."/>
            <person name="Frisvad J.C."/>
            <person name="Larsen T.O."/>
            <person name="Kjaerboelling I."/>
            <person name="Rothschild-Mancinelli K."/>
            <person name="Lyhne E.K."/>
            <person name="Kogle M.E."/>
            <person name="Barry K."/>
            <person name="Clum A."/>
            <person name="Na H."/>
            <person name="Ledsgaard L."/>
            <person name="Lin J."/>
            <person name="Lipzen A."/>
            <person name="Kuo A."/>
            <person name="Riley R."/>
            <person name="Mondo S."/>
            <person name="Labutti K."/>
            <person name="Haridas S."/>
            <person name="Pangalinan J."/>
            <person name="Salamov A.A."/>
            <person name="Simmons B.A."/>
            <person name="Magnuson J.K."/>
            <person name="Chen J."/>
            <person name="Drula E."/>
            <person name="Henrissat B."/>
            <person name="Wiebenga A."/>
            <person name="Lubbers R.J."/>
            <person name="Gomes A.C."/>
            <person name="Makela M.R."/>
            <person name="Stajich J."/>
            <person name="Grigoriev I.V."/>
            <person name="Mortensen U.H."/>
            <person name="De Vries R.P."/>
            <person name="Baker S.E."/>
            <person name="Andersen M.R."/>
        </authorList>
    </citation>
    <scope>NUCLEOTIDE SEQUENCE [LARGE SCALE GENOMIC DNA]</scope>
    <source>
        <strain evidence="2 3">CBS 209.92</strain>
    </source>
</reference>
<name>A0ABR4FVH8_9EURO</name>
<protein>
    <submittedName>
        <fullName evidence="2">Uncharacterized protein</fullName>
    </submittedName>
</protein>
<proteinExistence type="predicted"/>
<sequence>MSAPQRTDIFNPVMLQRNYGRFDIDMAEKYGYHDFTYANWFERFIDCCGWVKGTWTQVPRELVDPKQISLVGECMGAINREVKYYCKTTPRGVQSELREDLFSRFAMCLNFLENVTGRRIAVEADMVEDENNDEEEDHGEGKGKKGAHVMETEKNPFDD</sequence>
<dbReference type="Proteomes" id="UP001610563">
    <property type="component" value="Unassembled WGS sequence"/>
</dbReference>